<evidence type="ECO:0000256" key="1">
    <source>
        <dbReference type="ARBA" id="ARBA00007381"/>
    </source>
</evidence>
<keyword evidence="2" id="KW-0547">Nucleotide-binding</keyword>
<dbReference type="RefSeq" id="WP_173570211.1">
    <property type="nucleotide sequence ID" value="NZ_WOSY01000008.1"/>
</dbReference>
<keyword evidence="5" id="KW-1185">Reference proteome</keyword>
<dbReference type="PROSITE" id="PS01036">
    <property type="entry name" value="HSP70_3"/>
    <property type="match status" value="1"/>
</dbReference>
<name>A0ABX0K2I8_9PROT</name>
<evidence type="ECO:0000313" key="5">
    <source>
        <dbReference type="Proteomes" id="UP000631653"/>
    </source>
</evidence>
<gene>
    <name evidence="4" type="ORF">GOB81_09605</name>
</gene>
<keyword evidence="3" id="KW-0067">ATP-binding</keyword>
<dbReference type="EMBL" id="WOSY01000008">
    <property type="protein sequence ID" value="NHN88885.1"/>
    <property type="molecule type" value="Genomic_DNA"/>
</dbReference>
<dbReference type="Gene3D" id="3.90.640.10">
    <property type="entry name" value="Actin, Chain A, domain 4"/>
    <property type="match status" value="2"/>
</dbReference>
<dbReference type="PANTHER" id="PTHR42749">
    <property type="entry name" value="CELL SHAPE-DETERMINING PROTEIN MREB"/>
    <property type="match status" value="1"/>
</dbReference>
<dbReference type="Pfam" id="PF00012">
    <property type="entry name" value="HSP70"/>
    <property type="match status" value="2"/>
</dbReference>
<dbReference type="PANTHER" id="PTHR42749:SF1">
    <property type="entry name" value="CELL SHAPE-DETERMINING PROTEIN MREB"/>
    <property type="match status" value="1"/>
</dbReference>
<evidence type="ECO:0000256" key="2">
    <source>
        <dbReference type="ARBA" id="ARBA00022741"/>
    </source>
</evidence>
<dbReference type="CDD" id="cd10231">
    <property type="entry name" value="ASKHA_NBD_HSP70_YegD-like"/>
    <property type="match status" value="1"/>
</dbReference>
<proteinExistence type="inferred from homology"/>
<reference evidence="4 5" key="1">
    <citation type="journal article" date="2020" name="Int. J. Syst. Evol. Microbiol.">
        <title>Novel acetic acid bacteria from cider fermentations: Acetobacter conturbans sp. nov. and Acetobacter fallax sp. nov.</title>
        <authorList>
            <person name="Sombolestani A.S."/>
            <person name="Cleenwerck I."/>
            <person name="Cnockaert M."/>
            <person name="Borremans W."/>
            <person name="Wieme A.D."/>
            <person name="De Vuyst L."/>
            <person name="Vandamme P."/>
        </authorList>
    </citation>
    <scope>NUCLEOTIDE SEQUENCE [LARGE SCALE GENOMIC DNA]</scope>
    <source>
        <strain evidence="4 5">LMG 1627</strain>
    </source>
</reference>
<dbReference type="InterPro" id="IPR042054">
    <property type="entry name" value="YegD-like"/>
</dbReference>
<dbReference type="Gene3D" id="3.30.420.40">
    <property type="match status" value="3"/>
</dbReference>
<dbReference type="InterPro" id="IPR018181">
    <property type="entry name" value="Heat_shock_70_CS"/>
</dbReference>
<dbReference type="SUPFAM" id="SSF53067">
    <property type="entry name" value="Actin-like ATPase domain"/>
    <property type="match status" value="2"/>
</dbReference>
<comment type="similarity">
    <text evidence="1">Belongs to the heat shock protein 70 family.</text>
</comment>
<sequence>MTNIHPAPLIRLGIDFGTTNSVIVLREPNGTTQTVRFPTPDGSGVETCRTLLALWQELNAGRQQVERAVGADAIEAYLDDPSETRLIMSMKSYLAQASFRETQLFGQRVPLETLIASFLRELMKLARLTPEVCAVTVGRPVRFVGEKADDDLGEARLRSSLAEAGFSDVSIMLEPEAAGWKFAHRLEHAATVLVGDFGGGTSDFSVMRFDPGSDNPTRALGYAGVGLAGDQFDTRIIEHVVAPYLGRDCTFRIMGGEPLPVPIEWYSSLARWHRLSLMRTPRILNEIAEVARTASEPERLMNLIELIREQNGQLLYNAVSDAKRALSTEDAATLRFRQKGLKLEETITRADFETWIAPDLEHLGKGIDLAIERSGLTPHDIDRVFLTGGTSFVPAVRALFSSRFGAEKVELGGEFVSVAEGLALAQPKRVDA</sequence>
<evidence type="ECO:0000256" key="3">
    <source>
        <dbReference type="ARBA" id="ARBA00022840"/>
    </source>
</evidence>
<dbReference type="InterPro" id="IPR043129">
    <property type="entry name" value="ATPase_NBD"/>
</dbReference>
<organism evidence="4 5">
    <name type="scientific">Acetobacter conturbans</name>
    <dbReference type="NCBI Taxonomy" id="1737472"/>
    <lineage>
        <taxon>Bacteria</taxon>
        <taxon>Pseudomonadati</taxon>
        <taxon>Pseudomonadota</taxon>
        <taxon>Alphaproteobacteria</taxon>
        <taxon>Acetobacterales</taxon>
        <taxon>Acetobacteraceae</taxon>
        <taxon>Acetobacter</taxon>
    </lineage>
</organism>
<comment type="caution">
    <text evidence="4">The sequence shown here is derived from an EMBL/GenBank/DDBJ whole genome shotgun (WGS) entry which is preliminary data.</text>
</comment>
<evidence type="ECO:0000313" key="4">
    <source>
        <dbReference type="EMBL" id="NHN88885.1"/>
    </source>
</evidence>
<accession>A0ABX0K2I8</accession>
<dbReference type="InterPro" id="IPR013126">
    <property type="entry name" value="Hsp_70_fam"/>
</dbReference>
<protein>
    <submittedName>
        <fullName evidence="4">Hsp70 family protein</fullName>
    </submittedName>
</protein>
<dbReference type="Proteomes" id="UP000631653">
    <property type="component" value="Unassembled WGS sequence"/>
</dbReference>